<dbReference type="AlphaFoldDB" id="A0A094IQ48"/>
<comment type="caution">
    <text evidence="4">The sequence shown here is derived from an EMBL/GenBank/DDBJ whole genome shotgun (WGS) entry which is preliminary data.</text>
</comment>
<dbReference type="InterPro" id="IPR003782">
    <property type="entry name" value="SCO1/SenC"/>
</dbReference>
<dbReference type="SUPFAM" id="SSF52833">
    <property type="entry name" value="Thioredoxin-like"/>
    <property type="match status" value="1"/>
</dbReference>
<gene>
    <name evidence="4" type="ORF">IDAT_11880</name>
</gene>
<reference evidence="4 5" key="1">
    <citation type="submission" date="2014-06" db="EMBL/GenBank/DDBJ databases">
        <title>Draft genome sequence of Idiomarina sp. MCCC 1A10513.</title>
        <authorList>
            <person name="Du J."/>
            <person name="Lai Q."/>
            <person name="Shao Z."/>
        </authorList>
    </citation>
    <scope>NUCLEOTIDE SEQUENCE [LARGE SCALE GENOMIC DNA]</scope>
    <source>
        <strain evidence="4 5">MCCC 1A10513</strain>
    </source>
</reference>
<keyword evidence="5" id="KW-1185">Reference proteome</keyword>
<dbReference type="Proteomes" id="UP000053718">
    <property type="component" value="Unassembled WGS sequence"/>
</dbReference>
<evidence type="ECO:0000313" key="4">
    <source>
        <dbReference type="EMBL" id="KFZ27964.1"/>
    </source>
</evidence>
<proteinExistence type="inferred from homology"/>
<dbReference type="CDD" id="cd02968">
    <property type="entry name" value="SCO"/>
    <property type="match status" value="1"/>
</dbReference>
<dbReference type="PANTHER" id="PTHR12151">
    <property type="entry name" value="ELECTRON TRANSPORT PROTIN SCO1/SENC FAMILY MEMBER"/>
    <property type="match status" value="1"/>
</dbReference>
<dbReference type="PANTHER" id="PTHR12151:SF25">
    <property type="entry name" value="LINALOOL DEHYDRATASE_ISOMERASE DOMAIN-CONTAINING PROTEIN"/>
    <property type="match status" value="1"/>
</dbReference>
<feature type="binding site" evidence="2">
    <location>
        <position position="72"/>
    </location>
    <ligand>
        <name>Cu cation</name>
        <dbReference type="ChEBI" id="CHEBI:23378"/>
    </ligand>
</feature>
<name>A0A094IQ48_9GAMM</name>
<feature type="binding site" evidence="2">
    <location>
        <position position="76"/>
    </location>
    <ligand>
        <name>Cu cation</name>
        <dbReference type="ChEBI" id="CHEBI:23378"/>
    </ligand>
</feature>
<dbReference type="Gene3D" id="3.40.30.10">
    <property type="entry name" value="Glutaredoxin"/>
    <property type="match status" value="1"/>
</dbReference>
<evidence type="ECO:0000256" key="3">
    <source>
        <dbReference type="PIRSR" id="PIRSR603782-2"/>
    </source>
</evidence>
<dbReference type="RefSeq" id="WP_034733889.1">
    <property type="nucleotide sequence ID" value="NZ_JPIN01000013.1"/>
</dbReference>
<evidence type="ECO:0000256" key="1">
    <source>
        <dbReference type="ARBA" id="ARBA00010996"/>
    </source>
</evidence>
<feature type="binding site" evidence="2">
    <location>
        <position position="161"/>
    </location>
    <ligand>
        <name>Cu cation</name>
        <dbReference type="ChEBI" id="CHEBI:23378"/>
    </ligand>
</feature>
<keyword evidence="2" id="KW-0479">Metal-binding</keyword>
<comment type="similarity">
    <text evidence="1">Belongs to the SCO1/2 family.</text>
</comment>
<keyword evidence="3" id="KW-1015">Disulfide bond</keyword>
<dbReference type="OrthoDB" id="9790194at2"/>
<dbReference type="InterPro" id="IPR036249">
    <property type="entry name" value="Thioredoxin-like_sf"/>
</dbReference>
<evidence type="ECO:0000313" key="5">
    <source>
        <dbReference type="Proteomes" id="UP000053718"/>
    </source>
</evidence>
<sequence length="207" mass="22881">MQKLLVTLIAIVALVAGVVIYNGLPKEEPRALVYNPPRDLNPFMLQAHTGGQLANADLTGQWTFLFTGYTSCPDICPTTMADLGKAMPVLKSASDRPVRVWMISVDPQRDTLAKLEAYASYFGSEFVGVRAEHKDLYPFVNGLGLMYSIPEEGEVDYLVNHSSAIVLINPEGQRHAIFKADHQPGQLPVVDTQQMIDDFQIIASQYN</sequence>
<organism evidence="4 5">
    <name type="scientific">Pseudidiomarina atlantica</name>
    <dbReference type="NCBI Taxonomy" id="1517416"/>
    <lineage>
        <taxon>Bacteria</taxon>
        <taxon>Pseudomonadati</taxon>
        <taxon>Pseudomonadota</taxon>
        <taxon>Gammaproteobacteria</taxon>
        <taxon>Alteromonadales</taxon>
        <taxon>Idiomarinaceae</taxon>
        <taxon>Pseudidiomarina</taxon>
    </lineage>
</organism>
<dbReference type="Pfam" id="PF02630">
    <property type="entry name" value="SCO1-SenC"/>
    <property type="match status" value="1"/>
</dbReference>
<evidence type="ECO:0000256" key="2">
    <source>
        <dbReference type="PIRSR" id="PIRSR603782-1"/>
    </source>
</evidence>
<dbReference type="eggNOG" id="COG1999">
    <property type="taxonomic scope" value="Bacteria"/>
</dbReference>
<dbReference type="STRING" id="1517416.IDAT_11880"/>
<protein>
    <submittedName>
        <fullName evidence="4">Photosynthetic protein synthase I</fullName>
    </submittedName>
</protein>
<dbReference type="EMBL" id="JPIN01000013">
    <property type="protein sequence ID" value="KFZ27964.1"/>
    <property type="molecule type" value="Genomic_DNA"/>
</dbReference>
<keyword evidence="2" id="KW-0186">Copper</keyword>
<feature type="disulfide bond" description="Redox-active" evidence="3">
    <location>
        <begin position="72"/>
        <end position="76"/>
    </location>
</feature>
<accession>A0A094IQ48</accession>
<dbReference type="GO" id="GO:0046872">
    <property type="term" value="F:metal ion binding"/>
    <property type="evidence" value="ECO:0007669"/>
    <property type="project" value="UniProtKB-KW"/>
</dbReference>